<accession>A0A3A5H8U7</accession>
<dbReference type="Pfam" id="PF23913">
    <property type="entry name" value="DUF7255"/>
    <property type="match status" value="1"/>
</dbReference>
<comment type="caution">
    <text evidence="1">The sequence shown here is derived from an EMBL/GenBank/DDBJ whole genome shotgun (WGS) entry which is preliminary data.</text>
</comment>
<evidence type="ECO:0000313" key="2">
    <source>
        <dbReference type="Proteomes" id="UP000276542"/>
    </source>
</evidence>
<sequence>MAKDDCQNDFRAAAAADGVVLTRAKVPWINQRGHLGLPVEATAALEPLTAIFNALSGVEQEQAAKRLTALPGDFFHEESGVFVEVDEHQHFTSHRLTTLSLYPSGVELGFDLDEYKALCHEWAARADRFRASKAAIGFGPGGRVRQRAYNDALRDLATSAMGHPPVIRVAAPERGGVAAYLRVRDRLATAVRQ</sequence>
<dbReference type="EMBL" id="QYRP01000002">
    <property type="protein sequence ID" value="RJS46461.1"/>
    <property type="molecule type" value="Genomic_DNA"/>
</dbReference>
<reference evidence="2" key="1">
    <citation type="submission" date="2018-09" db="EMBL/GenBank/DDBJ databases">
        <authorList>
            <person name="Zhu H."/>
        </authorList>
    </citation>
    <scope>NUCLEOTIDE SEQUENCE [LARGE SCALE GENOMIC DNA]</scope>
    <source>
        <strain evidence="2">K1W22B-1</strain>
    </source>
</reference>
<evidence type="ECO:0000313" key="1">
    <source>
        <dbReference type="EMBL" id="RJS46461.1"/>
    </source>
</evidence>
<dbReference type="AlphaFoldDB" id="A0A3A5H8U7"/>
<proteinExistence type="predicted"/>
<dbReference type="Proteomes" id="UP000276542">
    <property type="component" value="Unassembled WGS sequence"/>
</dbReference>
<organism evidence="1 2">
    <name type="scientific">Nocardioides cavernaquae</name>
    <dbReference type="NCBI Taxonomy" id="2321396"/>
    <lineage>
        <taxon>Bacteria</taxon>
        <taxon>Bacillati</taxon>
        <taxon>Actinomycetota</taxon>
        <taxon>Actinomycetes</taxon>
        <taxon>Propionibacteriales</taxon>
        <taxon>Nocardioidaceae</taxon>
        <taxon>Nocardioides</taxon>
    </lineage>
</organism>
<name>A0A3A5H8U7_9ACTN</name>
<protein>
    <submittedName>
        <fullName evidence="1">Uncharacterized protein</fullName>
    </submittedName>
</protein>
<dbReference type="OrthoDB" id="4619215at2"/>
<dbReference type="InterPro" id="IPR055679">
    <property type="entry name" value="DUF7255"/>
</dbReference>
<dbReference type="RefSeq" id="WP_120060433.1">
    <property type="nucleotide sequence ID" value="NZ_QYRP01000002.1"/>
</dbReference>
<keyword evidence="2" id="KW-1185">Reference proteome</keyword>
<gene>
    <name evidence="1" type="ORF">D4739_09730</name>
</gene>